<sequence>MQSIVANPNLASRAERALWWPATRLLLGLTVLLGLIYPLAVTGLAQVLLPAQANGSLIVQNGQVVGSALIGQSFGKADEFWGRPSATASSPYNGAASGGSNLGPANPALAKAVAERIAALKAAGPVAPGPVPADLVTASASGLDPHISLAAALYQVPRIAKVRHLDAGKLQQLVLQQAENSWFGSQATARVNVLRLNMVLPRG</sequence>
<keyword evidence="1 11" id="KW-0813">Transport</keyword>
<evidence type="ECO:0000313" key="12">
    <source>
        <dbReference type="EMBL" id="MXR37373.1"/>
    </source>
</evidence>
<evidence type="ECO:0000256" key="1">
    <source>
        <dbReference type="ARBA" id="ARBA00022448"/>
    </source>
</evidence>
<keyword evidence="7 11" id="KW-0630">Potassium</keyword>
<dbReference type="EMBL" id="WSSB01000008">
    <property type="protein sequence ID" value="MXR37373.1"/>
    <property type="molecule type" value="Genomic_DNA"/>
</dbReference>
<dbReference type="GO" id="GO:0005524">
    <property type="term" value="F:ATP binding"/>
    <property type="evidence" value="ECO:0007669"/>
    <property type="project" value="UniProtKB-UniRule"/>
</dbReference>
<dbReference type="HAMAP" id="MF_00276">
    <property type="entry name" value="KdpC"/>
    <property type="match status" value="1"/>
</dbReference>
<proteinExistence type="inferred from homology"/>
<evidence type="ECO:0000256" key="6">
    <source>
        <dbReference type="ARBA" id="ARBA00022840"/>
    </source>
</evidence>
<dbReference type="NCBIfam" id="NF001454">
    <property type="entry name" value="PRK00315.1"/>
    <property type="match status" value="1"/>
</dbReference>
<evidence type="ECO:0000256" key="7">
    <source>
        <dbReference type="ARBA" id="ARBA00022958"/>
    </source>
</evidence>
<evidence type="ECO:0000256" key="2">
    <source>
        <dbReference type="ARBA" id="ARBA00022475"/>
    </source>
</evidence>
<dbReference type="PANTHER" id="PTHR30042">
    <property type="entry name" value="POTASSIUM-TRANSPORTING ATPASE C CHAIN"/>
    <property type="match status" value="1"/>
</dbReference>
<dbReference type="RefSeq" id="WP_160796897.1">
    <property type="nucleotide sequence ID" value="NZ_WSSB01000008.1"/>
</dbReference>
<organism evidence="12 13">
    <name type="scientific">Craterilacuibacter sinensis</name>
    <dbReference type="NCBI Taxonomy" id="2686017"/>
    <lineage>
        <taxon>Bacteria</taxon>
        <taxon>Pseudomonadati</taxon>
        <taxon>Pseudomonadota</taxon>
        <taxon>Betaproteobacteria</taxon>
        <taxon>Neisseriales</taxon>
        <taxon>Neisseriaceae</taxon>
        <taxon>Craterilacuibacter</taxon>
    </lineage>
</organism>
<dbReference type="PANTHER" id="PTHR30042:SF2">
    <property type="entry name" value="POTASSIUM-TRANSPORTING ATPASE KDPC SUBUNIT"/>
    <property type="match status" value="1"/>
</dbReference>
<keyword evidence="6 11" id="KW-0067">ATP-binding</keyword>
<evidence type="ECO:0000313" key="13">
    <source>
        <dbReference type="Proteomes" id="UP000467214"/>
    </source>
</evidence>
<reference evidence="12 13" key="1">
    <citation type="submission" date="2019-12" db="EMBL/GenBank/DDBJ databases">
        <title>Neisseriaceae gen. nov. sp. Genome sequencing and assembly.</title>
        <authorList>
            <person name="Liu Z."/>
            <person name="Li A."/>
        </authorList>
    </citation>
    <scope>NUCLEOTIDE SEQUENCE [LARGE SCALE GENOMIC DNA]</scope>
    <source>
        <strain evidence="12 13">B2N2-7</strain>
    </source>
</reference>
<keyword evidence="3 11" id="KW-0633">Potassium transport</keyword>
<keyword evidence="13" id="KW-1185">Reference proteome</keyword>
<dbReference type="Pfam" id="PF02669">
    <property type="entry name" value="KdpC"/>
    <property type="match status" value="1"/>
</dbReference>
<gene>
    <name evidence="11 12" type="primary">kdpC</name>
    <name evidence="12" type="ORF">GQF02_10345</name>
</gene>
<dbReference type="GO" id="GO:0005886">
    <property type="term" value="C:plasma membrane"/>
    <property type="evidence" value="ECO:0007669"/>
    <property type="project" value="UniProtKB-SubCell"/>
</dbReference>
<dbReference type="InterPro" id="IPR003820">
    <property type="entry name" value="KdpC"/>
</dbReference>
<dbReference type="AlphaFoldDB" id="A0A845BXY5"/>
<protein>
    <recommendedName>
        <fullName evidence="11">Potassium-transporting ATPase KdpC subunit</fullName>
    </recommendedName>
    <alternativeName>
        <fullName evidence="11">ATP phosphohydrolase [potassium-transporting] C chain</fullName>
    </alternativeName>
    <alternativeName>
        <fullName evidence="11">Potassium-binding and translocating subunit C</fullName>
    </alternativeName>
    <alternativeName>
        <fullName evidence="11">Potassium-translocating ATPase C chain</fullName>
    </alternativeName>
</protein>
<dbReference type="NCBIfam" id="TIGR00681">
    <property type="entry name" value="kdpC"/>
    <property type="match status" value="1"/>
</dbReference>
<evidence type="ECO:0000256" key="9">
    <source>
        <dbReference type="ARBA" id="ARBA00023065"/>
    </source>
</evidence>
<evidence type="ECO:0000256" key="3">
    <source>
        <dbReference type="ARBA" id="ARBA00022538"/>
    </source>
</evidence>
<name>A0A845BXY5_9NEIS</name>
<keyword evidence="10 11" id="KW-0472">Membrane</keyword>
<evidence type="ECO:0000256" key="4">
    <source>
        <dbReference type="ARBA" id="ARBA00022692"/>
    </source>
</evidence>
<comment type="caution">
    <text evidence="12">The sequence shown here is derived from an EMBL/GenBank/DDBJ whole genome shotgun (WGS) entry which is preliminary data.</text>
</comment>
<evidence type="ECO:0000256" key="5">
    <source>
        <dbReference type="ARBA" id="ARBA00022741"/>
    </source>
</evidence>
<keyword evidence="5 11" id="KW-0547">Nucleotide-binding</keyword>
<keyword evidence="8 11" id="KW-1133">Transmembrane helix</keyword>
<evidence type="ECO:0000256" key="10">
    <source>
        <dbReference type="ARBA" id="ARBA00023136"/>
    </source>
</evidence>
<dbReference type="Proteomes" id="UP000467214">
    <property type="component" value="Unassembled WGS sequence"/>
</dbReference>
<comment type="similarity">
    <text evidence="11">Belongs to the KdpC family.</text>
</comment>
<keyword evidence="2 11" id="KW-1003">Cell membrane</keyword>
<comment type="function">
    <text evidence="11">Part of the high-affinity ATP-driven potassium transport (or Kdp) system, which catalyzes the hydrolysis of ATP coupled with the electrogenic transport of potassium into the cytoplasm. This subunit acts as a catalytic chaperone that increases the ATP-binding affinity of the ATP-hydrolyzing subunit KdpB by the formation of a transient KdpB/KdpC/ATP ternary complex.</text>
</comment>
<evidence type="ECO:0000256" key="11">
    <source>
        <dbReference type="HAMAP-Rule" id="MF_00276"/>
    </source>
</evidence>
<keyword evidence="4 11" id="KW-0812">Transmembrane</keyword>
<evidence type="ECO:0000256" key="8">
    <source>
        <dbReference type="ARBA" id="ARBA00022989"/>
    </source>
</evidence>
<accession>A0A845BXY5</accession>
<dbReference type="GO" id="GO:0008556">
    <property type="term" value="F:P-type potassium transmembrane transporter activity"/>
    <property type="evidence" value="ECO:0007669"/>
    <property type="project" value="InterPro"/>
</dbReference>
<comment type="subcellular location">
    <subcellularLocation>
        <location evidence="11">Cell membrane</location>
        <topology evidence="11">Single-pass membrane protein</topology>
    </subcellularLocation>
</comment>
<comment type="subunit">
    <text evidence="11">The system is composed of three essential subunits: KdpA, KdpB and KdpC.</text>
</comment>
<dbReference type="PIRSF" id="PIRSF001296">
    <property type="entry name" value="K_ATPase_KdpC"/>
    <property type="match status" value="1"/>
</dbReference>
<keyword evidence="9 11" id="KW-0406">Ion transport</keyword>